<dbReference type="OrthoDB" id="9762169at2"/>
<dbReference type="EMBL" id="ADVG01000001">
    <property type="protein sequence ID" value="EFH89909.1"/>
    <property type="molecule type" value="Genomic_DNA"/>
</dbReference>
<dbReference type="STRING" id="485913.Krac_11498"/>
<dbReference type="CDD" id="cd00200">
    <property type="entry name" value="WD40"/>
    <property type="match status" value="1"/>
</dbReference>
<dbReference type="InterPro" id="IPR011009">
    <property type="entry name" value="Kinase-like_dom_sf"/>
</dbReference>
<evidence type="ECO:0000313" key="8">
    <source>
        <dbReference type="EMBL" id="EFH89909.1"/>
    </source>
</evidence>
<dbReference type="SMART" id="SM00320">
    <property type="entry name" value="WD40"/>
    <property type="match status" value="7"/>
</dbReference>
<dbReference type="PROSITE" id="PS00107">
    <property type="entry name" value="PROTEIN_KINASE_ATP"/>
    <property type="match status" value="1"/>
</dbReference>
<dbReference type="AlphaFoldDB" id="D6TC92"/>
<feature type="repeat" description="WD" evidence="5">
    <location>
        <begin position="361"/>
        <end position="402"/>
    </location>
</feature>
<dbReference type="SUPFAM" id="SSF56112">
    <property type="entry name" value="Protein kinase-like (PK-like)"/>
    <property type="match status" value="1"/>
</dbReference>
<comment type="caution">
    <text evidence="8">The sequence shown here is derived from an EMBL/GenBank/DDBJ whole genome shotgun (WGS) entry which is preliminary data.</text>
</comment>
<proteinExistence type="predicted"/>
<feature type="repeat" description="WD" evidence="5">
    <location>
        <begin position="444"/>
        <end position="485"/>
    </location>
</feature>
<gene>
    <name evidence="8" type="ORF">Krac_11498</name>
</gene>
<dbReference type="PROSITE" id="PS50294">
    <property type="entry name" value="WD_REPEATS_REGION"/>
    <property type="match status" value="5"/>
</dbReference>
<dbReference type="RefSeq" id="WP_007906863.1">
    <property type="nucleotide sequence ID" value="NZ_ADVG01000001.1"/>
</dbReference>
<dbReference type="GO" id="GO:0005524">
    <property type="term" value="F:ATP binding"/>
    <property type="evidence" value="ECO:0007669"/>
    <property type="project" value="UniProtKB-UniRule"/>
</dbReference>
<dbReference type="PRINTS" id="PR00320">
    <property type="entry name" value="GPROTEINBRPT"/>
</dbReference>
<dbReference type="InterPro" id="IPR008271">
    <property type="entry name" value="Ser/Thr_kinase_AS"/>
</dbReference>
<feature type="repeat" description="WD" evidence="5">
    <location>
        <begin position="486"/>
        <end position="527"/>
    </location>
</feature>
<dbReference type="InterPro" id="IPR000719">
    <property type="entry name" value="Prot_kinase_dom"/>
</dbReference>
<evidence type="ECO:0000256" key="1">
    <source>
        <dbReference type="ARBA" id="ARBA00022574"/>
    </source>
</evidence>
<reference evidence="8 9" key="1">
    <citation type="journal article" date="2011" name="Stand. Genomic Sci.">
        <title>Non-contiguous finished genome sequence and contextual data of the filamentous soil bacterium Ktedonobacter racemifer type strain (SOSP1-21).</title>
        <authorList>
            <person name="Chang Y.J."/>
            <person name="Land M."/>
            <person name="Hauser L."/>
            <person name="Chertkov O."/>
            <person name="Del Rio T.G."/>
            <person name="Nolan M."/>
            <person name="Copeland A."/>
            <person name="Tice H."/>
            <person name="Cheng J.F."/>
            <person name="Lucas S."/>
            <person name="Han C."/>
            <person name="Goodwin L."/>
            <person name="Pitluck S."/>
            <person name="Ivanova N."/>
            <person name="Ovchinikova G."/>
            <person name="Pati A."/>
            <person name="Chen A."/>
            <person name="Palaniappan K."/>
            <person name="Mavromatis K."/>
            <person name="Liolios K."/>
            <person name="Brettin T."/>
            <person name="Fiebig A."/>
            <person name="Rohde M."/>
            <person name="Abt B."/>
            <person name="Goker M."/>
            <person name="Detter J.C."/>
            <person name="Woyke T."/>
            <person name="Bristow J."/>
            <person name="Eisen J.A."/>
            <person name="Markowitz V."/>
            <person name="Hugenholtz P."/>
            <person name="Kyrpides N.C."/>
            <person name="Klenk H.P."/>
            <person name="Lapidus A."/>
        </authorList>
    </citation>
    <scope>NUCLEOTIDE SEQUENCE [LARGE SCALE GENOMIC DNA]</scope>
    <source>
        <strain evidence="9">DSM 44963</strain>
    </source>
</reference>
<evidence type="ECO:0000259" key="7">
    <source>
        <dbReference type="PROSITE" id="PS50011"/>
    </source>
</evidence>
<dbReference type="Gene3D" id="2.130.10.10">
    <property type="entry name" value="YVTN repeat-like/Quinoprotein amine dehydrogenase"/>
    <property type="match status" value="3"/>
</dbReference>
<evidence type="ECO:0000256" key="5">
    <source>
        <dbReference type="PROSITE-ProRule" id="PRU00221"/>
    </source>
</evidence>
<dbReference type="SUPFAM" id="SSF50978">
    <property type="entry name" value="WD40 repeat-like"/>
    <property type="match status" value="1"/>
</dbReference>
<feature type="repeat" description="WD" evidence="5">
    <location>
        <begin position="278"/>
        <end position="318"/>
    </location>
</feature>
<protein>
    <submittedName>
        <fullName evidence="8">Serine/threonine protein kinase with WD40 repeats</fullName>
    </submittedName>
</protein>
<dbReference type="Gene3D" id="1.10.510.10">
    <property type="entry name" value="Transferase(Phosphotransferase) domain 1"/>
    <property type="match status" value="1"/>
</dbReference>
<dbReference type="InterPro" id="IPR036322">
    <property type="entry name" value="WD40_repeat_dom_sf"/>
</dbReference>
<keyword evidence="2" id="KW-0677">Repeat</keyword>
<keyword evidence="8" id="KW-0418">Kinase</keyword>
<dbReference type="eggNOG" id="COG2319">
    <property type="taxonomic scope" value="Bacteria"/>
</dbReference>
<dbReference type="Pfam" id="PF00069">
    <property type="entry name" value="Pkinase"/>
    <property type="match status" value="1"/>
</dbReference>
<dbReference type="PROSITE" id="PS50082">
    <property type="entry name" value="WD_REPEATS_2"/>
    <property type="match status" value="7"/>
</dbReference>
<evidence type="ECO:0000256" key="6">
    <source>
        <dbReference type="PROSITE-ProRule" id="PRU10141"/>
    </source>
</evidence>
<name>D6TC92_KTERA</name>
<evidence type="ECO:0000256" key="4">
    <source>
        <dbReference type="ARBA" id="ARBA00022840"/>
    </source>
</evidence>
<feature type="binding site" evidence="6">
    <location>
        <position position="41"/>
    </location>
    <ligand>
        <name>ATP</name>
        <dbReference type="ChEBI" id="CHEBI:30616"/>
    </ligand>
</feature>
<dbReference type="PANTHER" id="PTHR19879:SF9">
    <property type="entry name" value="TRANSCRIPTION INITIATION FACTOR TFIID SUBUNIT 5"/>
    <property type="match status" value="1"/>
</dbReference>
<evidence type="ECO:0000256" key="2">
    <source>
        <dbReference type="ARBA" id="ARBA00022737"/>
    </source>
</evidence>
<dbReference type="InParanoid" id="D6TC92"/>
<keyword evidence="9" id="KW-1185">Reference proteome</keyword>
<dbReference type="PANTHER" id="PTHR19879">
    <property type="entry name" value="TRANSCRIPTION INITIATION FACTOR TFIID"/>
    <property type="match status" value="1"/>
</dbReference>
<dbReference type="InterPro" id="IPR015943">
    <property type="entry name" value="WD40/YVTN_repeat-like_dom_sf"/>
</dbReference>
<dbReference type="SMART" id="SM00220">
    <property type="entry name" value="S_TKc"/>
    <property type="match status" value="1"/>
</dbReference>
<dbReference type="Pfam" id="PF00400">
    <property type="entry name" value="WD40"/>
    <property type="match status" value="7"/>
</dbReference>
<keyword evidence="3 6" id="KW-0547">Nucleotide-binding</keyword>
<feature type="repeat" description="WD" evidence="5">
    <location>
        <begin position="319"/>
        <end position="360"/>
    </location>
</feature>
<dbReference type="Proteomes" id="UP000004508">
    <property type="component" value="Unassembled WGS sequence"/>
</dbReference>
<dbReference type="Gene3D" id="3.30.200.20">
    <property type="entry name" value="Phosphorylase Kinase, domain 1"/>
    <property type="match status" value="1"/>
</dbReference>
<evidence type="ECO:0000256" key="3">
    <source>
        <dbReference type="ARBA" id="ARBA00022741"/>
    </source>
</evidence>
<dbReference type="PROSITE" id="PS00108">
    <property type="entry name" value="PROTEIN_KINASE_ST"/>
    <property type="match status" value="1"/>
</dbReference>
<accession>D6TC92</accession>
<dbReference type="InterPro" id="IPR017441">
    <property type="entry name" value="Protein_kinase_ATP_BS"/>
</dbReference>
<dbReference type="eggNOG" id="COG0515">
    <property type="taxonomic scope" value="Bacteria"/>
</dbReference>
<dbReference type="InterPro" id="IPR001680">
    <property type="entry name" value="WD40_rpt"/>
</dbReference>
<dbReference type="PROSITE" id="PS50011">
    <property type="entry name" value="PROTEIN_KINASE_DOM"/>
    <property type="match status" value="1"/>
</dbReference>
<dbReference type="CDD" id="cd14014">
    <property type="entry name" value="STKc_PknB_like"/>
    <property type="match status" value="1"/>
</dbReference>
<keyword evidence="1 5" id="KW-0853">WD repeat</keyword>
<dbReference type="InterPro" id="IPR020472">
    <property type="entry name" value="WD40_PAC1"/>
</dbReference>
<evidence type="ECO:0000313" key="9">
    <source>
        <dbReference type="Proteomes" id="UP000004508"/>
    </source>
</evidence>
<keyword evidence="4 6" id="KW-0067">ATP-binding</keyword>
<feature type="domain" description="Protein kinase" evidence="7">
    <location>
        <begin position="12"/>
        <end position="271"/>
    </location>
</feature>
<dbReference type="GO" id="GO:0004674">
    <property type="term" value="F:protein serine/threonine kinase activity"/>
    <property type="evidence" value="ECO:0007669"/>
    <property type="project" value="UniProtKB-KW"/>
</dbReference>
<organism evidence="8 9">
    <name type="scientific">Ktedonobacter racemifer DSM 44963</name>
    <dbReference type="NCBI Taxonomy" id="485913"/>
    <lineage>
        <taxon>Bacteria</taxon>
        <taxon>Bacillati</taxon>
        <taxon>Chloroflexota</taxon>
        <taxon>Ktedonobacteria</taxon>
        <taxon>Ktedonobacterales</taxon>
        <taxon>Ktedonobacteraceae</taxon>
        <taxon>Ktedonobacter</taxon>
    </lineage>
</organism>
<feature type="repeat" description="WD" evidence="5">
    <location>
        <begin position="403"/>
        <end position="444"/>
    </location>
</feature>
<keyword evidence="8" id="KW-0808">Transferase</keyword>
<feature type="repeat" description="WD" evidence="5">
    <location>
        <begin position="528"/>
        <end position="566"/>
    </location>
</feature>
<sequence length="566" mass="62208">MVDYSGRTIDNYHLLRQLGKGSFGEVYLAEHIHHKKLFAVKILRARLNKDNLRSFLNEARAFRLDHPHIMRIRDFGLDEDLPFIVMDYISGGTLRQLHPLGSPLPLKTIVFYVNQVGAALQFAHDDGLVHRDVKPENMLIDSRGKILLSDFGIVTSSHSWNPSHTSGVAGTPVYMAPEQIQARPVRASDQYALATIVYEWLVGVPPFLGTMAELAVKHLTVFPPGLREQDPTIPLEVEQVVMKALAKDPGQRFASVGEFAEALEKASKPPLGTTLLVLDTHIDLITSLAWSPNGLYLASSNGKTVALWDPETSQLLATYTGHRRDVTAVAWSPDGTCLASASSDRTVQIWEAMTRKPVRMYQEHTDDVFAVAWSPDGTYLASAGSDRSVRVWEPTTGKTLSTYHGHIDDILAVAWSPKGKLLASASYDTTVHVHDILSGRQVLTYGGRAGVYALAWSPDGALLASASYDQTVQVREVPSGRLVQEYQGHTAGIFALAWSPDGSFIASGDDEKTIHIWEASTGKLVHIYRGHMRGVRSLAWSPDVSPINARIASGGLDRVILIWQAS</sequence>
<keyword evidence="8" id="KW-0723">Serine/threonine-protein kinase</keyword>